<evidence type="ECO:0008006" key="5">
    <source>
        <dbReference type="Google" id="ProtNLM"/>
    </source>
</evidence>
<dbReference type="GO" id="GO:0016020">
    <property type="term" value="C:membrane"/>
    <property type="evidence" value="ECO:0007669"/>
    <property type="project" value="TreeGrafter"/>
</dbReference>
<dbReference type="InterPro" id="IPR036278">
    <property type="entry name" value="Sialidase_sf"/>
</dbReference>
<evidence type="ECO:0000259" key="2">
    <source>
        <dbReference type="Pfam" id="PF13859"/>
    </source>
</evidence>
<dbReference type="GO" id="GO:0006689">
    <property type="term" value="P:ganglioside catabolic process"/>
    <property type="evidence" value="ECO:0007669"/>
    <property type="project" value="TreeGrafter"/>
</dbReference>
<dbReference type="InterPro" id="IPR013830">
    <property type="entry name" value="SGNH_hydro"/>
</dbReference>
<name>A0A644UZX3_9ZZZZ</name>
<dbReference type="Pfam" id="PF14873">
    <property type="entry name" value="BNR_assoc_N"/>
    <property type="match status" value="1"/>
</dbReference>
<dbReference type="Pfam" id="PF13472">
    <property type="entry name" value="Lipase_GDSL_2"/>
    <property type="match status" value="1"/>
</dbReference>
<feature type="domain" description="Sialidase" evidence="2">
    <location>
        <begin position="379"/>
        <end position="688"/>
    </location>
</feature>
<gene>
    <name evidence="4" type="ORF">SDC9_30167</name>
</gene>
<reference evidence="4" key="1">
    <citation type="submission" date="2019-08" db="EMBL/GenBank/DDBJ databases">
        <authorList>
            <person name="Kucharzyk K."/>
            <person name="Murdoch R.W."/>
            <person name="Higgins S."/>
            <person name="Loffler F."/>
        </authorList>
    </citation>
    <scope>NUCLEOTIDE SEQUENCE</scope>
</reference>
<feature type="domain" description="SGNH hydrolase-type esterase" evidence="1">
    <location>
        <begin position="47"/>
        <end position="207"/>
    </location>
</feature>
<accession>A0A644UZX3</accession>
<evidence type="ECO:0000313" key="4">
    <source>
        <dbReference type="EMBL" id="MPL84203.1"/>
    </source>
</evidence>
<evidence type="ECO:0000259" key="1">
    <source>
        <dbReference type="Pfam" id="PF13472"/>
    </source>
</evidence>
<comment type="caution">
    <text evidence="4">The sequence shown here is derived from an EMBL/GenBank/DDBJ whole genome shotgun (WGS) entry which is preliminary data.</text>
</comment>
<dbReference type="SUPFAM" id="SSF52266">
    <property type="entry name" value="SGNH hydrolase"/>
    <property type="match status" value="1"/>
</dbReference>
<dbReference type="InterPro" id="IPR011040">
    <property type="entry name" value="Sialidase"/>
</dbReference>
<dbReference type="AlphaFoldDB" id="A0A644UZX3"/>
<dbReference type="CDD" id="cd15482">
    <property type="entry name" value="Sialidase_non-viral"/>
    <property type="match status" value="1"/>
</dbReference>
<evidence type="ECO:0000259" key="3">
    <source>
        <dbReference type="Pfam" id="PF14873"/>
    </source>
</evidence>
<dbReference type="Gene3D" id="3.40.50.1110">
    <property type="entry name" value="SGNH hydrolase"/>
    <property type="match status" value="1"/>
</dbReference>
<proteinExistence type="predicted"/>
<organism evidence="4">
    <name type="scientific">bioreactor metagenome</name>
    <dbReference type="NCBI Taxonomy" id="1076179"/>
    <lineage>
        <taxon>unclassified sequences</taxon>
        <taxon>metagenomes</taxon>
        <taxon>ecological metagenomes</taxon>
    </lineage>
</organism>
<dbReference type="PANTHER" id="PTHR10628">
    <property type="entry name" value="SIALIDASE"/>
    <property type="match status" value="1"/>
</dbReference>
<dbReference type="GO" id="GO:0005737">
    <property type="term" value="C:cytoplasm"/>
    <property type="evidence" value="ECO:0007669"/>
    <property type="project" value="TreeGrafter"/>
</dbReference>
<dbReference type="Gene3D" id="2.120.10.10">
    <property type="match status" value="1"/>
</dbReference>
<dbReference type="PANTHER" id="PTHR10628:SF30">
    <property type="entry name" value="EXO-ALPHA-SIALIDASE"/>
    <property type="match status" value="1"/>
</dbReference>
<dbReference type="SUPFAM" id="SSF50939">
    <property type="entry name" value="Sialidases"/>
    <property type="match status" value="1"/>
</dbReference>
<feature type="domain" description="Sialidase N-terminal" evidence="3">
    <location>
        <begin position="225"/>
        <end position="290"/>
    </location>
</feature>
<dbReference type="InterPro" id="IPR036514">
    <property type="entry name" value="SGNH_hydro_sf"/>
</dbReference>
<dbReference type="Pfam" id="PF13859">
    <property type="entry name" value="BNR_3"/>
    <property type="match status" value="1"/>
</dbReference>
<dbReference type="GO" id="GO:0009313">
    <property type="term" value="P:oligosaccharide catabolic process"/>
    <property type="evidence" value="ECO:0007669"/>
    <property type="project" value="TreeGrafter"/>
</dbReference>
<dbReference type="Gene3D" id="2.60.40.1290">
    <property type="match status" value="1"/>
</dbReference>
<dbReference type="InterPro" id="IPR026856">
    <property type="entry name" value="Sialidase_fam"/>
</dbReference>
<dbReference type="EMBL" id="VSSQ01000186">
    <property type="protein sequence ID" value="MPL84203.1"/>
    <property type="molecule type" value="Genomic_DNA"/>
</dbReference>
<protein>
    <recommendedName>
        <fullName evidence="5">Sialidase</fullName>
    </recommendedName>
</protein>
<dbReference type="GO" id="GO:0004308">
    <property type="term" value="F:exo-alpha-sialidase activity"/>
    <property type="evidence" value="ECO:0007669"/>
    <property type="project" value="InterPro"/>
</dbReference>
<dbReference type="InterPro" id="IPR029456">
    <property type="entry name" value="Sialidase_N"/>
</dbReference>
<sequence>MNRFTFLLLWLFVSLNGFSQSNEYSKFYYQRASLFEELAVSPSDIVFLGNSITNGNEWTELFNDNRIKNRGISGDCAKGVYDRLEPVLRGTPHKLFLLIGINDLQRGTSPDTVLYWIDRIVQKVKQASPSTLLYVQSIMPVNDSFRSFSDQITNRQAIQTVNARLAQLCKQENIPFIDLFEGLSAGASGKLDPNYTNDGLHLLGKGYLRWKALLTPYLNETPAVQAYRPTVPVLTHKEINPVLRLSIVRTDATPFSLKSLRFSLQGTTQPSDIQQIRLYLADKDGMPDTDKSLGTTQAKGGEIEFSGNLPKGQDTLTLWVTVMLKNKVDLSHRIAVSCTEVSLDNGITLTPVHTGITAQRVGIALRQQMQDNIHTCRIPGLTTTRKGTLLAIYDGRRTSSRDLQGDIDICLNRSTDGGATWQPLQVVMDKGKWGGLPEKFNGVSDACILTDAKTGTIYIAGLWMHGVLDKETGKWVEGLNEQSSEWIHQWIYKGSQPGTGVKETSQFLITKSTDDGKTWSEPVNITAQTKRKEWWLFAPAPGHGITLNDGTLVFPTQGRDENGISFSNITWSKDGGKTWTTSNPAYKDVTECMVAQLEDGSLMLNMRDNRNRGNYTENGRRICTTTDLGVTWTEHPTSRKALIEPTCMGSLHKHIRKGKSLLLFSNPANQSVRTNMTLKVSTDNGNTWPESYQTELDQYRSAGYSCITSINEDTVGILYESSQAQLVFQQISLNELLDNKPKQNK</sequence>